<evidence type="ECO:0000313" key="2">
    <source>
        <dbReference type="Proteomes" id="UP001500973"/>
    </source>
</evidence>
<dbReference type="EMBL" id="BAAAIZ010000039">
    <property type="protein sequence ID" value="GAA1424400.1"/>
    <property type="molecule type" value="Genomic_DNA"/>
</dbReference>
<keyword evidence="2" id="KW-1185">Reference proteome</keyword>
<organism evidence="1 2">
    <name type="scientific">Streptomyces thermospinosisporus</name>
    <dbReference type="NCBI Taxonomy" id="161482"/>
    <lineage>
        <taxon>Bacteria</taxon>
        <taxon>Bacillati</taxon>
        <taxon>Actinomycetota</taxon>
        <taxon>Actinomycetes</taxon>
        <taxon>Kitasatosporales</taxon>
        <taxon>Streptomycetaceae</taxon>
        <taxon>Streptomyces</taxon>
    </lineage>
</organism>
<accession>A0ABN1YWP5</accession>
<comment type="caution">
    <text evidence="1">The sequence shown here is derived from an EMBL/GenBank/DDBJ whole genome shotgun (WGS) entry which is preliminary data.</text>
</comment>
<dbReference type="Proteomes" id="UP001500973">
    <property type="component" value="Unassembled WGS sequence"/>
</dbReference>
<sequence>MAQQTSPALEATPPGTDLLMGLPAFYESDFSHWGHAETVPAAVRGVRLGLSRTDADRAAFGVALYVDFTATEADWKAYQEGWVGRPG</sequence>
<reference evidence="1 2" key="1">
    <citation type="journal article" date="2019" name="Int. J. Syst. Evol. Microbiol.">
        <title>The Global Catalogue of Microorganisms (GCM) 10K type strain sequencing project: providing services to taxonomists for standard genome sequencing and annotation.</title>
        <authorList>
            <consortium name="The Broad Institute Genomics Platform"/>
            <consortium name="The Broad Institute Genome Sequencing Center for Infectious Disease"/>
            <person name="Wu L."/>
            <person name="Ma J."/>
        </authorList>
    </citation>
    <scope>NUCLEOTIDE SEQUENCE [LARGE SCALE GENOMIC DNA]</scope>
    <source>
        <strain evidence="1 2">JCM 11756</strain>
    </source>
</reference>
<protein>
    <submittedName>
        <fullName evidence="1">Uncharacterized protein</fullName>
    </submittedName>
</protein>
<name>A0ABN1YWP5_9ACTN</name>
<gene>
    <name evidence="1" type="ORF">GCM10009601_29050</name>
</gene>
<proteinExistence type="predicted"/>
<evidence type="ECO:0000313" key="1">
    <source>
        <dbReference type="EMBL" id="GAA1424400.1"/>
    </source>
</evidence>